<gene>
    <name evidence="8" type="ORF">BLNAU_16908</name>
</gene>
<evidence type="ECO:0000259" key="7">
    <source>
        <dbReference type="Pfam" id="PF22528"/>
    </source>
</evidence>
<dbReference type="InterPro" id="IPR041698">
    <property type="entry name" value="Methyltransf_25"/>
</dbReference>
<proteinExistence type="predicted"/>
<feature type="domain" description="Protein arginine N-methyltransferase" evidence="7">
    <location>
        <begin position="310"/>
        <end position="369"/>
    </location>
</feature>
<feature type="domain" description="Methyltransferase" evidence="6">
    <location>
        <begin position="83"/>
        <end position="169"/>
    </location>
</feature>
<dbReference type="InterPro" id="IPR055135">
    <property type="entry name" value="PRMT_dom"/>
</dbReference>
<dbReference type="PANTHER" id="PTHR11006:SF53">
    <property type="entry name" value="PROTEIN ARGININE N-METHYLTRANSFERASE 3"/>
    <property type="match status" value="1"/>
</dbReference>
<evidence type="ECO:0000313" key="9">
    <source>
        <dbReference type="Proteomes" id="UP001281761"/>
    </source>
</evidence>
<protein>
    <recommendedName>
        <fullName evidence="10">Methyltransferase domain-containing protein</fullName>
    </recommendedName>
</protein>
<name>A0ABQ9X933_9EUKA</name>
<keyword evidence="1 4" id="KW-0489">Methyltransferase</keyword>
<dbReference type="GO" id="GO:0008168">
    <property type="term" value="F:methyltransferase activity"/>
    <property type="evidence" value="ECO:0007669"/>
    <property type="project" value="UniProtKB-KW"/>
</dbReference>
<evidence type="ECO:0000259" key="6">
    <source>
        <dbReference type="Pfam" id="PF13649"/>
    </source>
</evidence>
<evidence type="ECO:0000256" key="5">
    <source>
        <dbReference type="SAM" id="MobiDB-lite"/>
    </source>
</evidence>
<dbReference type="InterPro" id="IPR029063">
    <property type="entry name" value="SAM-dependent_MTases_sf"/>
</dbReference>
<comment type="caution">
    <text evidence="8">The sequence shown here is derived from an EMBL/GenBank/DDBJ whole genome shotgun (WGS) entry which is preliminary data.</text>
</comment>
<feature type="region of interest" description="Disordered" evidence="5">
    <location>
        <begin position="290"/>
        <end position="310"/>
    </location>
</feature>
<keyword evidence="2 4" id="KW-0808">Transferase</keyword>
<feature type="compositionally biased region" description="Low complexity" evidence="5">
    <location>
        <begin position="14"/>
        <end position="29"/>
    </location>
</feature>
<keyword evidence="9" id="KW-1185">Reference proteome</keyword>
<sequence>MEKDSTTECSNPDSASSTTQASAKTPSTAEKPLLSAEKTSSDYYFESYSHFGIHEEMLKDAHRTGTYRDSILQNKHLFQGKVVLDVGCGTGILSMFAVQAGAAKVYAVDSSDIIDFARSIIEENGLSEKIELIKGKVEEIDLPVEKVDILISEWMGYCLLYENMLETVLVARDRWLDKTTGIMLPDWASLYIVGIEDFEYRASKIDFWDNVYGFKMSCLKREALAEPLVDVCDAEQTMTSSACVCELDLLSITKEDLAFTSQYEITAERDDTIHALVAFFDTDFSFGQKRSGNPLKTRSRISRDDPTQPRQYRLTTSPWTKPTHWKQTVFYLPNPCDLKQGEIMQGTFALKPNDKNPREMDIDIVFRHTRRLSDDTDETLSSQTVPYKLR</sequence>
<dbReference type="PANTHER" id="PTHR11006">
    <property type="entry name" value="PROTEIN ARGININE N-METHYLTRANSFERASE"/>
    <property type="match status" value="1"/>
</dbReference>
<dbReference type="Proteomes" id="UP001281761">
    <property type="component" value="Unassembled WGS sequence"/>
</dbReference>
<dbReference type="Pfam" id="PF22528">
    <property type="entry name" value="PRMT_C"/>
    <property type="match status" value="2"/>
</dbReference>
<evidence type="ECO:0000256" key="4">
    <source>
        <dbReference type="PROSITE-ProRule" id="PRU01015"/>
    </source>
</evidence>
<dbReference type="CDD" id="cd02440">
    <property type="entry name" value="AdoMet_MTases"/>
    <property type="match status" value="1"/>
</dbReference>
<dbReference type="GO" id="GO:0032259">
    <property type="term" value="P:methylation"/>
    <property type="evidence" value="ECO:0007669"/>
    <property type="project" value="UniProtKB-KW"/>
</dbReference>
<evidence type="ECO:0008006" key="10">
    <source>
        <dbReference type="Google" id="ProtNLM"/>
    </source>
</evidence>
<dbReference type="PROSITE" id="PS51678">
    <property type="entry name" value="SAM_MT_PRMT"/>
    <property type="match status" value="1"/>
</dbReference>
<dbReference type="SUPFAM" id="SSF53335">
    <property type="entry name" value="S-adenosyl-L-methionine-dependent methyltransferases"/>
    <property type="match status" value="1"/>
</dbReference>
<reference evidence="8 9" key="1">
    <citation type="journal article" date="2022" name="bioRxiv">
        <title>Genomics of Preaxostyla Flagellates Illuminates Evolutionary Transitions and the Path Towards Mitochondrial Loss.</title>
        <authorList>
            <person name="Novak L.V.F."/>
            <person name="Treitli S.C."/>
            <person name="Pyrih J."/>
            <person name="Halakuc P."/>
            <person name="Pipaliya S.V."/>
            <person name="Vacek V."/>
            <person name="Brzon O."/>
            <person name="Soukal P."/>
            <person name="Eme L."/>
            <person name="Dacks J.B."/>
            <person name="Karnkowska A."/>
            <person name="Elias M."/>
            <person name="Hampl V."/>
        </authorList>
    </citation>
    <scope>NUCLEOTIDE SEQUENCE [LARGE SCALE GENOMIC DNA]</scope>
    <source>
        <strain evidence="8">NAU3</strain>
        <tissue evidence="8">Gut</tissue>
    </source>
</reference>
<evidence type="ECO:0000256" key="2">
    <source>
        <dbReference type="ARBA" id="ARBA00022679"/>
    </source>
</evidence>
<accession>A0ABQ9X933</accession>
<evidence type="ECO:0000256" key="1">
    <source>
        <dbReference type="ARBA" id="ARBA00022603"/>
    </source>
</evidence>
<evidence type="ECO:0000256" key="3">
    <source>
        <dbReference type="ARBA" id="ARBA00022691"/>
    </source>
</evidence>
<keyword evidence="3 4" id="KW-0949">S-adenosyl-L-methionine</keyword>
<dbReference type="Pfam" id="PF13649">
    <property type="entry name" value="Methyltransf_25"/>
    <property type="match status" value="1"/>
</dbReference>
<feature type="region of interest" description="Disordered" evidence="5">
    <location>
        <begin position="1"/>
        <end position="34"/>
    </location>
</feature>
<dbReference type="Gene3D" id="3.40.50.150">
    <property type="entry name" value="Vaccinia Virus protein VP39"/>
    <property type="match status" value="1"/>
</dbReference>
<organism evidence="8 9">
    <name type="scientific">Blattamonas nauphoetae</name>
    <dbReference type="NCBI Taxonomy" id="2049346"/>
    <lineage>
        <taxon>Eukaryota</taxon>
        <taxon>Metamonada</taxon>
        <taxon>Preaxostyla</taxon>
        <taxon>Oxymonadida</taxon>
        <taxon>Blattamonas</taxon>
    </lineage>
</organism>
<dbReference type="Gene3D" id="2.70.160.11">
    <property type="entry name" value="Hnrnp arginine n-methyltransferase1"/>
    <property type="match status" value="1"/>
</dbReference>
<evidence type="ECO:0000313" key="8">
    <source>
        <dbReference type="EMBL" id="KAK2948199.1"/>
    </source>
</evidence>
<feature type="domain" description="Protein arginine N-methyltransferase" evidence="7">
    <location>
        <begin position="187"/>
        <end position="290"/>
    </location>
</feature>
<dbReference type="InterPro" id="IPR025799">
    <property type="entry name" value="Arg_MeTrfase"/>
</dbReference>
<dbReference type="EMBL" id="JARBJD010000182">
    <property type="protein sequence ID" value="KAK2948199.1"/>
    <property type="molecule type" value="Genomic_DNA"/>
</dbReference>